<dbReference type="AlphaFoldDB" id="E7MNT2"/>
<protein>
    <submittedName>
        <fullName evidence="2">Uncharacterized protein</fullName>
    </submittedName>
</protein>
<gene>
    <name evidence="2" type="ORF">HMPREF9430_01202</name>
</gene>
<proteinExistence type="predicted"/>
<reference evidence="2 3" key="1">
    <citation type="submission" date="2010-08" db="EMBL/GenBank/DDBJ databases">
        <authorList>
            <person name="Weinstock G."/>
            <person name="Sodergren E."/>
            <person name="Clifton S."/>
            <person name="Fulton L."/>
            <person name="Fulton B."/>
            <person name="Courtney L."/>
            <person name="Fronick C."/>
            <person name="Harrison M."/>
            <person name="Strong C."/>
            <person name="Farmer C."/>
            <person name="Delahaunty K."/>
            <person name="Markovic C."/>
            <person name="Hall O."/>
            <person name="Minx P."/>
            <person name="Tomlinson C."/>
            <person name="Mitreva M."/>
            <person name="Hou S."/>
            <person name="Chen J."/>
            <person name="Wollam A."/>
            <person name="Pepin K.H."/>
            <person name="Johnson M."/>
            <person name="Bhonagiri V."/>
            <person name="Zhang X."/>
            <person name="Suruliraj S."/>
            <person name="Warren W."/>
            <person name="Chinwalla A."/>
            <person name="Mardis E.R."/>
            <person name="Wilson R.K."/>
        </authorList>
    </citation>
    <scope>NUCLEOTIDE SEQUENCE [LARGE SCALE GENOMIC DNA]</scope>
    <source>
        <strain evidence="2 3">F0204</strain>
    </source>
</reference>
<dbReference type="Proteomes" id="UP000004097">
    <property type="component" value="Unassembled WGS sequence"/>
</dbReference>
<keyword evidence="1" id="KW-0732">Signal</keyword>
<name>E7MNT2_9FIRM</name>
<dbReference type="EMBL" id="AECQ01000026">
    <property type="protein sequence ID" value="EFW24281.1"/>
    <property type="molecule type" value="Genomic_DNA"/>
</dbReference>
<accession>E7MNT2</accession>
<comment type="caution">
    <text evidence="2">The sequence shown here is derived from an EMBL/GenBank/DDBJ whole genome shotgun (WGS) entry which is preliminary data.</text>
</comment>
<feature type="chain" id="PRO_5003222019" evidence="1">
    <location>
        <begin position="27"/>
        <end position="45"/>
    </location>
</feature>
<evidence type="ECO:0000313" key="3">
    <source>
        <dbReference type="Proteomes" id="UP000004097"/>
    </source>
</evidence>
<evidence type="ECO:0000256" key="1">
    <source>
        <dbReference type="SAM" id="SignalP"/>
    </source>
</evidence>
<keyword evidence="3" id="KW-1185">Reference proteome</keyword>
<dbReference type="STRING" id="706433.HMPREF9430_01202"/>
<dbReference type="HOGENOM" id="CLU_3205376_0_0_9"/>
<sequence length="45" mass="4824">MMKKRIILSAIIAACTTMCLTMSVYADGEGMNGFGNPPEETANKL</sequence>
<organism evidence="2 3">
    <name type="scientific">Solobacterium moorei F0204</name>
    <dbReference type="NCBI Taxonomy" id="706433"/>
    <lineage>
        <taxon>Bacteria</taxon>
        <taxon>Bacillati</taxon>
        <taxon>Bacillota</taxon>
        <taxon>Erysipelotrichia</taxon>
        <taxon>Erysipelotrichales</taxon>
        <taxon>Erysipelotrichaceae</taxon>
        <taxon>Solobacterium</taxon>
    </lineage>
</organism>
<evidence type="ECO:0000313" key="2">
    <source>
        <dbReference type="EMBL" id="EFW24281.1"/>
    </source>
</evidence>
<feature type="signal peptide" evidence="1">
    <location>
        <begin position="1"/>
        <end position="26"/>
    </location>
</feature>